<dbReference type="PROSITE" id="PS00194">
    <property type="entry name" value="THIOREDOXIN_1"/>
    <property type="match status" value="1"/>
</dbReference>
<dbReference type="AlphaFoldDB" id="A0A9W7KUV0"/>
<reference evidence="5" key="1">
    <citation type="journal article" date="2023" name="Commun. Biol.">
        <title>Genome analysis of Parmales, the sister group of diatoms, reveals the evolutionary specialization of diatoms from phago-mixotrophs to photoautotrophs.</title>
        <authorList>
            <person name="Ban H."/>
            <person name="Sato S."/>
            <person name="Yoshikawa S."/>
            <person name="Yamada K."/>
            <person name="Nakamura Y."/>
            <person name="Ichinomiya M."/>
            <person name="Sato N."/>
            <person name="Blanc-Mathieu R."/>
            <person name="Endo H."/>
            <person name="Kuwata A."/>
            <person name="Ogata H."/>
        </authorList>
    </citation>
    <scope>NUCLEOTIDE SEQUENCE [LARGE SCALE GENOMIC DNA]</scope>
    <source>
        <strain evidence="5">NIES 3700</strain>
    </source>
</reference>
<evidence type="ECO:0000313" key="4">
    <source>
        <dbReference type="EMBL" id="GMI12513.1"/>
    </source>
</evidence>
<accession>A0A9W7KUV0</accession>
<evidence type="ECO:0000259" key="3">
    <source>
        <dbReference type="PROSITE" id="PS51352"/>
    </source>
</evidence>
<dbReference type="Proteomes" id="UP001165122">
    <property type="component" value="Unassembled WGS sequence"/>
</dbReference>
<dbReference type="PANTHER" id="PTHR18929">
    <property type="entry name" value="PROTEIN DISULFIDE ISOMERASE"/>
    <property type="match status" value="1"/>
</dbReference>
<dbReference type="SUPFAM" id="SSF52833">
    <property type="entry name" value="Thioredoxin-like"/>
    <property type="match status" value="2"/>
</dbReference>
<dbReference type="GO" id="GO:0006457">
    <property type="term" value="P:protein folding"/>
    <property type="evidence" value="ECO:0007669"/>
    <property type="project" value="TreeGrafter"/>
</dbReference>
<dbReference type="Gene3D" id="3.40.30.10">
    <property type="entry name" value="Glutaredoxin"/>
    <property type="match status" value="2"/>
</dbReference>
<comment type="caution">
    <text evidence="4">The sequence shown here is derived from an EMBL/GenBank/DDBJ whole genome shotgun (WGS) entry which is preliminary data.</text>
</comment>
<dbReference type="GO" id="GO:0003756">
    <property type="term" value="F:protein disulfide isomerase activity"/>
    <property type="evidence" value="ECO:0007669"/>
    <property type="project" value="TreeGrafter"/>
</dbReference>
<keyword evidence="2" id="KW-0732">Signal</keyword>
<dbReference type="InterPro" id="IPR013766">
    <property type="entry name" value="Thioredoxin_domain"/>
</dbReference>
<feature type="domain" description="Thioredoxin" evidence="3">
    <location>
        <begin position="9"/>
        <end position="148"/>
    </location>
</feature>
<dbReference type="CDD" id="cd02961">
    <property type="entry name" value="PDI_a_family"/>
    <property type="match status" value="1"/>
</dbReference>
<protein>
    <recommendedName>
        <fullName evidence="3">Thioredoxin domain-containing protein</fullName>
    </recommendedName>
</protein>
<evidence type="ECO:0000313" key="5">
    <source>
        <dbReference type="Proteomes" id="UP001165122"/>
    </source>
</evidence>
<dbReference type="GO" id="GO:0034976">
    <property type="term" value="P:response to endoplasmic reticulum stress"/>
    <property type="evidence" value="ECO:0007669"/>
    <property type="project" value="TreeGrafter"/>
</dbReference>
<dbReference type="GO" id="GO:0005783">
    <property type="term" value="C:endoplasmic reticulum"/>
    <property type="evidence" value="ECO:0007669"/>
    <property type="project" value="TreeGrafter"/>
</dbReference>
<keyword evidence="5" id="KW-1185">Reference proteome</keyword>
<dbReference type="InterPro" id="IPR036249">
    <property type="entry name" value="Thioredoxin-like_sf"/>
</dbReference>
<dbReference type="PROSITE" id="PS51352">
    <property type="entry name" value="THIOREDOXIN_2"/>
    <property type="match status" value="1"/>
</dbReference>
<dbReference type="OrthoDB" id="427280at2759"/>
<gene>
    <name evidence="4" type="ORF">TrLO_g12969</name>
</gene>
<evidence type="ECO:0000256" key="1">
    <source>
        <dbReference type="ARBA" id="ARBA00006347"/>
    </source>
</evidence>
<evidence type="ECO:0000256" key="2">
    <source>
        <dbReference type="SAM" id="SignalP"/>
    </source>
</evidence>
<dbReference type="InterPro" id="IPR017937">
    <property type="entry name" value="Thioredoxin_CS"/>
</dbReference>
<name>A0A9W7KUV0_9STRA</name>
<dbReference type="EMBL" id="BRXW01000178">
    <property type="protein sequence ID" value="GMI12513.1"/>
    <property type="molecule type" value="Genomic_DNA"/>
</dbReference>
<proteinExistence type="inferred from homology"/>
<feature type="chain" id="PRO_5040841104" description="Thioredoxin domain-containing protein" evidence="2">
    <location>
        <begin position="24"/>
        <end position="581"/>
    </location>
</feature>
<feature type="signal peptide" evidence="2">
    <location>
        <begin position="1"/>
        <end position="23"/>
    </location>
</feature>
<comment type="similarity">
    <text evidence="1">Belongs to the protein disulfide isomerase family.</text>
</comment>
<sequence>MQSIRNLLLPLLLLQTLVTLSRSSEEEITHIYLSDSNFTSVASSSSSPLFVFYYAPWCGHCAKFHPVFDEFASSYASSGASSSTDVTFVKVDAEHPDSSQLANKYSINSFPTIHYYPPHSTPSTKPITFNGPDKTPDSLTIFIDQSRVGPNFLPLDASNSYASNSIFDRSDLILTLKSSSKVIKLTKTLKKIQALIASFQSDEIVKSYNPIFYHAETSSDLGPNCETDCLEIWNKRENKRVVVTEFDDADLFRTILKESIKPYVVYTQGFFSRCQTSSKMKKFVVIFEKEFKITDEFKSLDFGNDAVPVWVDVVEFKEVAEMYRIIDEKAGSVLPEVLLIDVSGNHGTQVTKIVGGPINPLELNKVVSTCLITESESCTAKPRARSDLAKKIYSQEKPIQRLVGKTIKRNILTSTIDQFVYFYNEGDSDWRAMREQYASIAARFQIEETLEFLEIDLEKNDIPLKEVEILSTPVLYLFPSNAKTEPIRFGKRGIEFSNEEILKFLKKHVTLPFRGSFDGQHYVGVVGRTKYQVKIYKQSDSFKSWWKQFWEKKLTVMERMEIEEAEEEAKKKLKEEEKKEL</sequence>
<organism evidence="4 5">
    <name type="scientific">Triparma laevis f. longispina</name>
    <dbReference type="NCBI Taxonomy" id="1714387"/>
    <lineage>
        <taxon>Eukaryota</taxon>
        <taxon>Sar</taxon>
        <taxon>Stramenopiles</taxon>
        <taxon>Ochrophyta</taxon>
        <taxon>Bolidophyceae</taxon>
        <taxon>Parmales</taxon>
        <taxon>Triparmaceae</taxon>
        <taxon>Triparma</taxon>
    </lineage>
</organism>
<dbReference type="Pfam" id="PF00085">
    <property type="entry name" value="Thioredoxin"/>
    <property type="match status" value="1"/>
</dbReference>